<accession>A0ABV7UP24</accession>
<gene>
    <name evidence="1" type="ORF">ACFONL_23160</name>
</gene>
<dbReference type="Proteomes" id="UP001595704">
    <property type="component" value="Unassembled WGS sequence"/>
</dbReference>
<evidence type="ECO:0000313" key="1">
    <source>
        <dbReference type="EMBL" id="MFC3640235.1"/>
    </source>
</evidence>
<evidence type="ECO:0000313" key="2">
    <source>
        <dbReference type="Proteomes" id="UP001595704"/>
    </source>
</evidence>
<evidence type="ECO:0008006" key="3">
    <source>
        <dbReference type="Google" id="ProtNLM"/>
    </source>
</evidence>
<reference evidence="2" key="1">
    <citation type="journal article" date="2019" name="Int. J. Syst. Evol. Microbiol.">
        <title>The Global Catalogue of Microorganisms (GCM) 10K type strain sequencing project: providing services to taxonomists for standard genome sequencing and annotation.</title>
        <authorList>
            <consortium name="The Broad Institute Genomics Platform"/>
            <consortium name="The Broad Institute Genome Sequencing Center for Infectious Disease"/>
            <person name="Wu L."/>
            <person name="Ma J."/>
        </authorList>
    </citation>
    <scope>NUCLEOTIDE SEQUENCE [LARGE SCALE GENOMIC DNA]</scope>
    <source>
        <strain evidence="2">KCTC 42282</strain>
    </source>
</reference>
<keyword evidence="2" id="KW-1185">Reference proteome</keyword>
<protein>
    <recommendedName>
        <fullName evidence="3">Type III secretion system (T3SS) needle YscE family protein</fullName>
    </recommendedName>
</protein>
<proteinExistence type="predicted"/>
<name>A0ABV7UP24_9HYPH</name>
<comment type="caution">
    <text evidence="1">The sequence shown here is derived from an EMBL/GenBank/DDBJ whole genome shotgun (WGS) entry which is preliminary data.</text>
</comment>
<organism evidence="1 2">
    <name type="scientific">Camelimonas fluminis</name>
    <dbReference type="NCBI Taxonomy" id="1576911"/>
    <lineage>
        <taxon>Bacteria</taxon>
        <taxon>Pseudomonadati</taxon>
        <taxon>Pseudomonadota</taxon>
        <taxon>Alphaproteobacteria</taxon>
        <taxon>Hyphomicrobiales</taxon>
        <taxon>Chelatococcaceae</taxon>
        <taxon>Camelimonas</taxon>
    </lineage>
</organism>
<dbReference type="RefSeq" id="WP_191320939.1">
    <property type="nucleotide sequence ID" value="NZ_BNCG01000031.1"/>
</dbReference>
<sequence length="91" mass="10205">MSEGVNYAAEGYDAFKNGLGMLSSGNARANSPDRIKESLPEWMRDPNPLDRAQYFRKEALKIAQSLPEEPELANAVLDLARHIAKRIREGF</sequence>
<dbReference type="EMBL" id="JBHRYC010000136">
    <property type="protein sequence ID" value="MFC3640235.1"/>
    <property type="molecule type" value="Genomic_DNA"/>
</dbReference>